<dbReference type="Proteomes" id="UP000297646">
    <property type="component" value="Unassembled WGS sequence"/>
</dbReference>
<reference evidence="2 3" key="1">
    <citation type="submission" date="2018-03" db="EMBL/GenBank/DDBJ databases">
        <title>Genome sequencing of Weissella confusa isolates.</title>
        <authorList>
            <person name="Kajala I."/>
            <person name="Baruah R."/>
            <person name="Bergsveinson J."/>
            <person name="Juvonen R."/>
            <person name="Ziola B."/>
        </authorList>
    </citation>
    <scope>NUCLEOTIDE SEQUENCE [LARGE SCALE GENOMIC DNA]</scope>
    <source>
        <strain evidence="2 3">VTT E-062653</strain>
    </source>
</reference>
<dbReference type="RefSeq" id="WP_135517891.1">
    <property type="nucleotide sequence ID" value="NZ_PVSN01000003.1"/>
</dbReference>
<dbReference type="EMBL" id="PVSN01000003">
    <property type="protein sequence ID" value="TGE75920.1"/>
    <property type="molecule type" value="Genomic_DNA"/>
</dbReference>
<proteinExistence type="predicted"/>
<gene>
    <name evidence="2" type="ORF">C6P11_00190</name>
</gene>
<evidence type="ECO:0000313" key="2">
    <source>
        <dbReference type="EMBL" id="TGE75920.1"/>
    </source>
</evidence>
<protein>
    <submittedName>
        <fullName evidence="2">Uncharacterized protein</fullName>
    </submittedName>
</protein>
<evidence type="ECO:0000256" key="1">
    <source>
        <dbReference type="SAM" id="MobiDB-lite"/>
    </source>
</evidence>
<organism evidence="2 3">
    <name type="scientific">Weissella confusa</name>
    <name type="common">Lactobacillus confusus</name>
    <dbReference type="NCBI Taxonomy" id="1583"/>
    <lineage>
        <taxon>Bacteria</taxon>
        <taxon>Bacillati</taxon>
        <taxon>Bacillota</taxon>
        <taxon>Bacilli</taxon>
        <taxon>Lactobacillales</taxon>
        <taxon>Lactobacillaceae</taxon>
        <taxon>Weissella</taxon>
    </lineage>
</organism>
<feature type="region of interest" description="Disordered" evidence="1">
    <location>
        <begin position="123"/>
        <end position="145"/>
    </location>
</feature>
<dbReference type="OrthoDB" id="9802008at2"/>
<dbReference type="AlphaFoldDB" id="A0A4Z0S0E6"/>
<comment type="caution">
    <text evidence="2">The sequence shown here is derived from an EMBL/GenBank/DDBJ whole genome shotgun (WGS) entry which is preliminary data.</text>
</comment>
<sequence>MGVIDVEKIQKTSTLGLMMAVSSSRGHHPAAGAYGAMANNLKIGQLWNRAQQNDALARKFVDENPEIFSSKASKEPAKTAVQEAAESLVEIEERIVEQQESLDYRRRFLLGLFSEEELAEAEKTARRRAHLNDVSRGTEYRKLPD</sequence>
<accession>A0A4Z0S0E6</accession>
<name>A0A4Z0S0E6_WEICO</name>
<evidence type="ECO:0000313" key="3">
    <source>
        <dbReference type="Proteomes" id="UP000297646"/>
    </source>
</evidence>